<feature type="domain" description="F-box" evidence="1">
    <location>
        <begin position="1"/>
        <end position="45"/>
    </location>
</feature>
<dbReference type="CDD" id="cd09917">
    <property type="entry name" value="F-box_SF"/>
    <property type="match status" value="1"/>
</dbReference>
<proteinExistence type="predicted"/>
<dbReference type="InterPro" id="IPR001810">
    <property type="entry name" value="F-box_dom"/>
</dbReference>
<dbReference type="PROSITE" id="PS50181">
    <property type="entry name" value="FBOX"/>
    <property type="match status" value="1"/>
</dbReference>
<reference evidence="2 3" key="1">
    <citation type="submission" date="2019-10" db="EMBL/GenBank/DDBJ databases">
        <authorList>
            <person name="Palmer J.M."/>
        </authorList>
    </citation>
    <scope>NUCLEOTIDE SEQUENCE [LARGE SCALE GENOMIC DNA]</scope>
    <source>
        <strain evidence="2 3">TWF694</strain>
    </source>
</reference>
<dbReference type="InterPro" id="IPR036047">
    <property type="entry name" value="F-box-like_dom_sf"/>
</dbReference>
<dbReference type="Gene3D" id="1.20.1280.50">
    <property type="match status" value="1"/>
</dbReference>
<comment type="caution">
    <text evidence="2">The sequence shown here is derived from an EMBL/GenBank/DDBJ whole genome shotgun (WGS) entry which is preliminary data.</text>
</comment>
<keyword evidence="3" id="KW-1185">Reference proteome</keyword>
<dbReference type="Pfam" id="PF12937">
    <property type="entry name" value="F-box-like"/>
    <property type="match status" value="1"/>
</dbReference>
<name>A0AAV9WY10_9PEZI</name>
<dbReference type="AlphaFoldDB" id="A0AAV9WY10"/>
<gene>
    <name evidence="2" type="ORF">TWF694_003383</name>
</gene>
<evidence type="ECO:0000313" key="2">
    <source>
        <dbReference type="EMBL" id="KAK6530007.1"/>
    </source>
</evidence>
<evidence type="ECO:0000259" key="1">
    <source>
        <dbReference type="PROSITE" id="PS50181"/>
    </source>
</evidence>
<dbReference type="SUPFAM" id="SSF81383">
    <property type="entry name" value="F-box domain"/>
    <property type="match status" value="1"/>
</dbReference>
<sequence>MDFNSLPPELAHEITSYLSHDEIRNFSLCSKFWRELSLPILFRAIYISCDTPRAFSPGGALSHISPAVRHVSLDTARHIAHKNQTEEISETVEYYRICAAGLQVFPRLESIMIYYESLTLKYAVTSTLSQFDGRLFHGVFEEVSRASKPSPLSLGSNSYPFANTPPPTPLKEVQFSFIDHSHRHWHNGNNQKEIEWSYDCLSLENKRFLGLLSDSGDTDRCCAHRKDDAVGELARSESSKPIAEVESPDYPATLEEARIDILGVNHFSMLDGFNPYGVIQNSAETLKKLVLFGTFNRFSAAETPSTMDKPIIFPFPNTVFPNVKEIYIGPCFTLPVYFGELVWRFPEVELMKVMVDVGDLERMGLDEMDGLYTNIGKMKKLKMMLVPCLMFLESQRLLAYLKQRVEDWINGGSTELERVMFVKESDTQADYDDNLVEVWTFTVVEASDSDANTPWGLAFDLRTGVTDEELETMG</sequence>
<evidence type="ECO:0000313" key="3">
    <source>
        <dbReference type="Proteomes" id="UP001365542"/>
    </source>
</evidence>
<organism evidence="2 3">
    <name type="scientific">Orbilia ellipsospora</name>
    <dbReference type="NCBI Taxonomy" id="2528407"/>
    <lineage>
        <taxon>Eukaryota</taxon>
        <taxon>Fungi</taxon>
        <taxon>Dikarya</taxon>
        <taxon>Ascomycota</taxon>
        <taxon>Pezizomycotina</taxon>
        <taxon>Orbiliomycetes</taxon>
        <taxon>Orbiliales</taxon>
        <taxon>Orbiliaceae</taxon>
        <taxon>Orbilia</taxon>
    </lineage>
</organism>
<dbReference type="EMBL" id="JAVHJO010000013">
    <property type="protein sequence ID" value="KAK6530007.1"/>
    <property type="molecule type" value="Genomic_DNA"/>
</dbReference>
<protein>
    <recommendedName>
        <fullName evidence="1">F-box domain-containing protein</fullName>
    </recommendedName>
</protein>
<dbReference type="Proteomes" id="UP001365542">
    <property type="component" value="Unassembled WGS sequence"/>
</dbReference>
<accession>A0AAV9WY10</accession>